<comment type="caution">
    <text evidence="1">The sequence shown here is derived from an EMBL/GenBank/DDBJ whole genome shotgun (WGS) entry which is preliminary data.</text>
</comment>
<accession>A0A510V235</accession>
<proteinExistence type="predicted"/>
<name>A0A510V235_9CELL</name>
<dbReference type="OrthoDB" id="9971178at2"/>
<dbReference type="EMBL" id="BJUA01000027">
    <property type="protein sequence ID" value="GEK19400.1"/>
    <property type="molecule type" value="Genomic_DNA"/>
</dbReference>
<dbReference type="AlphaFoldDB" id="A0A510V235"/>
<keyword evidence="2" id="KW-1185">Reference proteome</keyword>
<protein>
    <submittedName>
        <fullName evidence="1">Uncharacterized protein</fullName>
    </submittedName>
</protein>
<organism evidence="1 2">
    <name type="scientific">Cellulomonas persica</name>
    <dbReference type="NCBI Taxonomy" id="76861"/>
    <lineage>
        <taxon>Bacteria</taxon>
        <taxon>Bacillati</taxon>
        <taxon>Actinomycetota</taxon>
        <taxon>Actinomycetes</taxon>
        <taxon>Micrococcales</taxon>
        <taxon>Cellulomonadaceae</taxon>
        <taxon>Cellulomonas</taxon>
    </lineage>
</organism>
<reference evidence="1 2" key="1">
    <citation type="submission" date="2019-07" db="EMBL/GenBank/DDBJ databases">
        <title>Whole genome shotgun sequence of Cellulomonas persica NBRC 101101.</title>
        <authorList>
            <person name="Hosoyama A."/>
            <person name="Uohara A."/>
            <person name="Ohji S."/>
            <person name="Ichikawa N."/>
        </authorList>
    </citation>
    <scope>NUCLEOTIDE SEQUENCE [LARGE SCALE GENOMIC DNA]</scope>
    <source>
        <strain evidence="1 2">NBRC 101101</strain>
    </source>
</reference>
<sequence>MKSSNQSDDDDLVVRYGQTQRELDELTELRRAELDLDDPGLEALAVLDLAVSSSRGPDGPLVVACLAMIGRQAQAAVVLARGALAAPADQPASVTAQWLSGALEVSVIPPGSTPYVEWLTPAEQWVPAEAASIADHCGFLLDELTRVEQHLDRVPPDDRAARTREASAVRQTLTDARDAWRTLASHTPSAS</sequence>
<evidence type="ECO:0000313" key="1">
    <source>
        <dbReference type="EMBL" id="GEK19400.1"/>
    </source>
</evidence>
<gene>
    <name evidence="1" type="ORF">CPE01_31330</name>
</gene>
<dbReference type="RefSeq" id="WP_146807760.1">
    <property type="nucleotide sequence ID" value="NZ_BJUA01000027.1"/>
</dbReference>
<evidence type="ECO:0000313" key="2">
    <source>
        <dbReference type="Proteomes" id="UP000321386"/>
    </source>
</evidence>
<dbReference type="Proteomes" id="UP000321386">
    <property type="component" value="Unassembled WGS sequence"/>
</dbReference>